<comment type="caution">
    <text evidence="5">The sequence shown here is derived from an EMBL/GenBank/DDBJ whole genome shotgun (WGS) entry which is preliminary data.</text>
</comment>
<dbReference type="RefSeq" id="WP_185134375.1">
    <property type="nucleotide sequence ID" value="NZ_BORM01000002.1"/>
</dbReference>
<dbReference type="InterPro" id="IPR002346">
    <property type="entry name" value="Mopterin_DH_FAD-bd"/>
</dbReference>
<protein>
    <submittedName>
        <fullName evidence="5">FAD binding domain-containing protein</fullName>
    </submittedName>
</protein>
<dbReference type="Gene3D" id="3.30.390.50">
    <property type="entry name" value="CO dehydrogenase flavoprotein, C-terminal domain"/>
    <property type="match status" value="1"/>
</dbReference>
<dbReference type="GO" id="GO:0016491">
    <property type="term" value="F:oxidoreductase activity"/>
    <property type="evidence" value="ECO:0007669"/>
    <property type="project" value="UniProtKB-KW"/>
</dbReference>
<dbReference type="SUPFAM" id="SSF55447">
    <property type="entry name" value="CO dehydrogenase flavoprotein C-terminal domain-like"/>
    <property type="match status" value="1"/>
</dbReference>
<dbReference type="InterPro" id="IPR036318">
    <property type="entry name" value="FAD-bd_PCMH-like_sf"/>
</dbReference>
<reference evidence="5 6" key="1">
    <citation type="submission" date="2020-08" db="EMBL/GenBank/DDBJ databases">
        <title>Cohnella phylogeny.</title>
        <authorList>
            <person name="Dunlap C."/>
        </authorList>
    </citation>
    <scope>NUCLEOTIDE SEQUENCE [LARGE SCALE GENOMIC DNA]</scope>
    <source>
        <strain evidence="5 6">DSM 25239</strain>
    </source>
</reference>
<dbReference type="AlphaFoldDB" id="A0A841TWK7"/>
<keyword evidence="3" id="KW-0560">Oxidoreductase</keyword>
<evidence type="ECO:0000256" key="3">
    <source>
        <dbReference type="ARBA" id="ARBA00023002"/>
    </source>
</evidence>
<evidence type="ECO:0000259" key="4">
    <source>
        <dbReference type="PROSITE" id="PS51387"/>
    </source>
</evidence>
<dbReference type="Gene3D" id="3.30.465.10">
    <property type="match status" value="1"/>
</dbReference>
<dbReference type="InterPro" id="IPR016169">
    <property type="entry name" value="FAD-bd_PCMH_sub2"/>
</dbReference>
<sequence length="310" mass="32959">MAMEEKERLRSPSVWLPRDPGEAVRLKEAFGGDAVYVAGSTLLRTQWEAGTAPVPAHLIDLASIPGLDRIEETDDGLVIGSLARLRDCAAHPAAAGKAPLLVSAVKAIAGASVRNQATLGGNVVYRVGDSMPALLALDAELIWHDGRTEETIGAAEWLAGPSARPGILTAIRLPDRESGMTSNRRRWFAFHKVGRREAFVPSLVTVAIAASVAPDGTIADIRIAAGGGQTVPRRLTDAERLLAGRIPDAELLEHVYDAALEQYAPAPDPFAADSYRKRTAANLIAAELWKSLREPDRAGKGDGDASESID</sequence>
<keyword evidence="6" id="KW-1185">Reference proteome</keyword>
<evidence type="ECO:0000256" key="2">
    <source>
        <dbReference type="ARBA" id="ARBA00022827"/>
    </source>
</evidence>
<dbReference type="PANTHER" id="PTHR42659">
    <property type="entry name" value="XANTHINE DEHYDROGENASE SUBUNIT C-RELATED"/>
    <property type="match status" value="1"/>
</dbReference>
<dbReference type="GO" id="GO:0071949">
    <property type="term" value="F:FAD binding"/>
    <property type="evidence" value="ECO:0007669"/>
    <property type="project" value="InterPro"/>
</dbReference>
<proteinExistence type="predicted"/>
<gene>
    <name evidence="5" type="ORF">H7B90_02905</name>
</gene>
<dbReference type="Pfam" id="PF00941">
    <property type="entry name" value="FAD_binding_5"/>
    <property type="match status" value="1"/>
</dbReference>
<feature type="domain" description="FAD-binding PCMH-type" evidence="4">
    <location>
        <begin position="7"/>
        <end position="178"/>
    </location>
</feature>
<dbReference type="InterPro" id="IPR005107">
    <property type="entry name" value="CO_DH_flav_C"/>
</dbReference>
<name>A0A841TWK7_9BACL</name>
<dbReference type="SMART" id="SM01092">
    <property type="entry name" value="CO_deh_flav_C"/>
    <property type="match status" value="1"/>
</dbReference>
<dbReference type="SUPFAM" id="SSF56176">
    <property type="entry name" value="FAD-binding/transporter-associated domain-like"/>
    <property type="match status" value="1"/>
</dbReference>
<dbReference type="PROSITE" id="PS51387">
    <property type="entry name" value="FAD_PCMH"/>
    <property type="match status" value="1"/>
</dbReference>
<keyword evidence="1" id="KW-0285">Flavoprotein</keyword>
<dbReference type="InterPro" id="IPR051312">
    <property type="entry name" value="Diverse_Substr_Oxidored"/>
</dbReference>
<evidence type="ECO:0000256" key="1">
    <source>
        <dbReference type="ARBA" id="ARBA00022630"/>
    </source>
</evidence>
<keyword evidence="2" id="KW-0274">FAD</keyword>
<evidence type="ECO:0000313" key="6">
    <source>
        <dbReference type="Proteomes" id="UP000553776"/>
    </source>
</evidence>
<evidence type="ECO:0000313" key="5">
    <source>
        <dbReference type="EMBL" id="MBB6690341.1"/>
    </source>
</evidence>
<dbReference type="EMBL" id="JACJVR010000007">
    <property type="protein sequence ID" value="MBB6690341.1"/>
    <property type="molecule type" value="Genomic_DNA"/>
</dbReference>
<accession>A0A841TWK7</accession>
<dbReference type="PANTHER" id="PTHR42659:SF2">
    <property type="entry name" value="XANTHINE DEHYDROGENASE SUBUNIT C-RELATED"/>
    <property type="match status" value="1"/>
</dbReference>
<dbReference type="Pfam" id="PF03450">
    <property type="entry name" value="CO_deh_flav_C"/>
    <property type="match status" value="1"/>
</dbReference>
<dbReference type="Proteomes" id="UP000553776">
    <property type="component" value="Unassembled WGS sequence"/>
</dbReference>
<organism evidence="5 6">
    <name type="scientific">Cohnella xylanilytica</name>
    <dbReference type="NCBI Taxonomy" id="557555"/>
    <lineage>
        <taxon>Bacteria</taxon>
        <taxon>Bacillati</taxon>
        <taxon>Bacillota</taxon>
        <taxon>Bacilli</taxon>
        <taxon>Bacillales</taxon>
        <taxon>Paenibacillaceae</taxon>
        <taxon>Cohnella</taxon>
    </lineage>
</organism>
<dbReference type="InterPro" id="IPR036683">
    <property type="entry name" value="CO_DH_flav_C_dom_sf"/>
</dbReference>
<dbReference type="InterPro" id="IPR016166">
    <property type="entry name" value="FAD-bd_PCMH"/>
</dbReference>